<gene>
    <name evidence="2" type="ORF">CDG68_03005</name>
</gene>
<organism evidence="2 3">
    <name type="scientific">Acinetobacter wuhouensis</name>
    <dbReference type="NCBI Taxonomy" id="1879050"/>
    <lineage>
        <taxon>Bacteria</taxon>
        <taxon>Pseudomonadati</taxon>
        <taxon>Pseudomonadota</taxon>
        <taxon>Gammaproteobacteria</taxon>
        <taxon>Moraxellales</taxon>
        <taxon>Moraxellaceae</taxon>
        <taxon>Acinetobacter</taxon>
    </lineage>
</organism>
<dbReference type="InterPro" id="IPR005569">
    <property type="entry name" value="Arc_DNA-bd_dom"/>
</dbReference>
<dbReference type="AlphaFoldDB" id="A0A3G2SXX7"/>
<dbReference type="GO" id="GO:0003677">
    <property type="term" value="F:DNA binding"/>
    <property type="evidence" value="ECO:0007669"/>
    <property type="project" value="UniProtKB-KW"/>
</dbReference>
<protein>
    <submittedName>
        <fullName evidence="2">Arc family DNA-binding protein</fullName>
    </submittedName>
</protein>
<accession>A0A3G2SXX7</accession>
<dbReference type="RefSeq" id="WP_087554275.1">
    <property type="nucleotide sequence ID" value="NZ_CP033133.1"/>
</dbReference>
<evidence type="ECO:0000313" key="2">
    <source>
        <dbReference type="EMBL" id="AYO52719.1"/>
    </source>
</evidence>
<dbReference type="GO" id="GO:0006355">
    <property type="term" value="P:regulation of DNA-templated transcription"/>
    <property type="evidence" value="ECO:0007669"/>
    <property type="project" value="InterPro"/>
</dbReference>
<dbReference type="InterPro" id="IPR013321">
    <property type="entry name" value="Arc_rbn_hlx_hlx"/>
</dbReference>
<feature type="domain" description="Arc-like DNA binding" evidence="1">
    <location>
        <begin position="4"/>
        <end position="45"/>
    </location>
</feature>
<proteinExistence type="predicted"/>
<keyword evidence="2" id="KW-0238">DNA-binding</keyword>
<dbReference type="Gene3D" id="1.10.1220.10">
    <property type="entry name" value="Met repressor-like"/>
    <property type="match status" value="1"/>
</dbReference>
<dbReference type="EMBL" id="CP033133">
    <property type="protein sequence ID" value="AYO52719.1"/>
    <property type="molecule type" value="Genomic_DNA"/>
</dbReference>
<dbReference type="Pfam" id="PF03869">
    <property type="entry name" value="Arc"/>
    <property type="match status" value="1"/>
</dbReference>
<evidence type="ECO:0000313" key="3">
    <source>
        <dbReference type="Proteomes" id="UP000279962"/>
    </source>
</evidence>
<dbReference type="InterPro" id="IPR010985">
    <property type="entry name" value="Ribbon_hlx_hlx"/>
</dbReference>
<name>A0A3G2SXX7_9GAMM</name>
<evidence type="ECO:0000259" key="1">
    <source>
        <dbReference type="Pfam" id="PF03869"/>
    </source>
</evidence>
<dbReference type="Proteomes" id="UP000279962">
    <property type="component" value="Chromosome"/>
</dbReference>
<dbReference type="SUPFAM" id="SSF47598">
    <property type="entry name" value="Ribbon-helix-helix"/>
    <property type="match status" value="1"/>
</dbReference>
<reference evidence="2 3" key="1">
    <citation type="submission" date="2018-10" db="EMBL/GenBank/DDBJ databases">
        <title>The complete genome of Acinetobacter wuhouensis strain WCHAW010062.</title>
        <authorList>
            <person name="Hu Y."/>
            <person name="Long H."/>
            <person name="Feng Y."/>
            <person name="Zong Z."/>
        </authorList>
    </citation>
    <scope>NUCLEOTIDE SEQUENCE [LARGE SCALE GENOMIC DNA]</scope>
    <source>
        <strain evidence="2 3">WCHAW010062</strain>
    </source>
</reference>
<sequence>MKKKDIQFNLRIPEDLKLKIDQAAKINQRSINAETMSRLYDSFVMDNNIHLEAAKVIENFLQARTPTQRKKDVAERLNFLFNDVKKSQHFKDLTIAELAYKIGENSADSAESWFRAEMEPTFNQLEQIATFLSANPNWLLFGKERPFKVESFRFDEDLDKDLKWLLTPNPEKDFLNSQSVQEVKFLRSLNAEGSLIIVKLYSNQYLECFHTPYHISDVTGVGGYNSLLYLCLLFKTLKKYHGSYHHPNIYSYLISEEVTKKIWSEEVHPLPLIDQLHQTPWMDDLADKLPNRSLDEFYWQGFDVLRSRLIKDFNEKEYIQKNLKDSEFHIKHPMTFD</sequence>